<evidence type="ECO:0000313" key="5">
    <source>
        <dbReference type="Proteomes" id="UP000710432"/>
    </source>
</evidence>
<feature type="region of interest" description="Disordered" evidence="3">
    <location>
        <begin position="315"/>
        <end position="336"/>
    </location>
</feature>
<organism evidence="4 5">
    <name type="scientific">Microtus ochrogaster</name>
    <name type="common">Prairie vole</name>
    <dbReference type="NCBI Taxonomy" id="79684"/>
    <lineage>
        <taxon>Eukaryota</taxon>
        <taxon>Metazoa</taxon>
        <taxon>Chordata</taxon>
        <taxon>Craniata</taxon>
        <taxon>Vertebrata</taxon>
        <taxon>Euteleostomi</taxon>
        <taxon>Mammalia</taxon>
        <taxon>Eutheria</taxon>
        <taxon>Euarchontoglires</taxon>
        <taxon>Glires</taxon>
        <taxon>Rodentia</taxon>
        <taxon>Myomorpha</taxon>
        <taxon>Muroidea</taxon>
        <taxon>Cricetidae</taxon>
        <taxon>Arvicolinae</taxon>
        <taxon>Microtus</taxon>
    </lineage>
</organism>
<feature type="coiled-coil region" evidence="2">
    <location>
        <begin position="590"/>
        <end position="617"/>
    </location>
</feature>
<protein>
    <submittedName>
        <fullName evidence="4">Apolipoprotein L3</fullName>
    </submittedName>
</protein>
<feature type="compositionally biased region" description="Basic and acidic residues" evidence="3">
    <location>
        <begin position="319"/>
        <end position="328"/>
    </location>
</feature>
<dbReference type="PANTHER" id="PTHR14096:SF27">
    <property type="entry name" value="APOLIPOPROTEIN L2"/>
    <property type="match status" value="1"/>
</dbReference>
<proteinExistence type="inferred from homology"/>
<evidence type="ECO:0000256" key="2">
    <source>
        <dbReference type="SAM" id="Coils"/>
    </source>
</evidence>
<sequence>SSQVLRKPFIQEVTECLQDSARRDLQFPLAKEDAWKVLVAEADLSRDEEAALRKALRQLLELPVVEDKERLQKELQDRKRFVEEFPQLEKKIEEKIRKLRALADHLDQVHKGCTISNVVTNTTSVVSGVLGILGLALAPVTAGGSLLLSATGLGLGAVATVTGVATVAVEEINKWSDEAKAKRLLSDTMDTKKKVPILKKIVHTLSRGFCNVFKQLETLRQNIRAIRVARANPHLVADAKLLMTAGRISAQQASQVKNVFKGTALAMTKKARIRGAAIAGVFLAVDVYYLVRESMHLYDGAKSESAKELRALAQELEDKESSDHETRSSPRMNFVGNFHNNQRQVSGEEEAALRDALKQHLAREPADENDETEKRQRKKNFLKEFPELKRKLEEHIRKLRALADHLDEVHKGCTISNVVSGSTGIAATIAGFLLAPFTGGVSLAIAAAGLGAASAATGLTTTIVEESIRGSDESEARRLVEASMDIMKRILKIMPLITLKVSSKGMELFCTWKTIRDHIQAIRTGRIRNFTTFRDGIRQLRNLISHDIPLGTRLARIGKGVGNVSLFGFDVYNLVTDSIDLHNGAKTKSAGALREVANNLEERLREFEQHHKDLQSF</sequence>
<dbReference type="GO" id="GO:0006869">
    <property type="term" value="P:lipid transport"/>
    <property type="evidence" value="ECO:0007669"/>
    <property type="project" value="InterPro"/>
</dbReference>
<name>A0A8J6KZH9_MICOH</name>
<feature type="region of interest" description="Disordered" evidence="3">
    <location>
        <begin position="361"/>
        <end position="380"/>
    </location>
</feature>
<evidence type="ECO:0000256" key="1">
    <source>
        <dbReference type="ARBA" id="ARBA00010090"/>
    </source>
</evidence>
<dbReference type="GO" id="GO:0042157">
    <property type="term" value="P:lipoprotein metabolic process"/>
    <property type="evidence" value="ECO:0007669"/>
    <property type="project" value="InterPro"/>
</dbReference>
<evidence type="ECO:0000313" key="4">
    <source>
        <dbReference type="EMBL" id="KAH0520555.1"/>
    </source>
</evidence>
<dbReference type="Pfam" id="PF05461">
    <property type="entry name" value="ApoL"/>
    <property type="match status" value="2"/>
</dbReference>
<dbReference type="EMBL" id="JAATJU010000639">
    <property type="protein sequence ID" value="KAH0520555.1"/>
    <property type="molecule type" value="Genomic_DNA"/>
</dbReference>
<evidence type="ECO:0000256" key="3">
    <source>
        <dbReference type="SAM" id="MobiDB-lite"/>
    </source>
</evidence>
<dbReference type="GO" id="GO:0016020">
    <property type="term" value="C:membrane"/>
    <property type="evidence" value="ECO:0007669"/>
    <property type="project" value="TreeGrafter"/>
</dbReference>
<dbReference type="InterPro" id="IPR008405">
    <property type="entry name" value="ApoL"/>
</dbReference>
<reference evidence="4" key="1">
    <citation type="submission" date="2020-03" db="EMBL/GenBank/DDBJ databases">
        <title>Studies in the Genomics of Life Span.</title>
        <authorList>
            <person name="Glass D."/>
        </authorList>
    </citation>
    <scope>NUCLEOTIDE SEQUENCE</scope>
    <source>
        <strain evidence="4">LTLLF</strain>
        <tissue evidence="4">Muscle</tissue>
    </source>
</reference>
<feature type="non-terminal residue" evidence="4">
    <location>
        <position position="1"/>
    </location>
</feature>
<comment type="similarity">
    <text evidence="1">Belongs to the apolipoprotein L family.</text>
</comment>
<dbReference type="AlphaFoldDB" id="A0A8J6KZH9"/>
<accession>A0A8J6KZH9</accession>
<dbReference type="PANTHER" id="PTHR14096">
    <property type="entry name" value="APOLIPOPROTEIN L"/>
    <property type="match status" value="1"/>
</dbReference>
<gene>
    <name evidence="4" type="ORF">LTLLF_205890</name>
</gene>
<dbReference type="GO" id="GO:0008289">
    <property type="term" value="F:lipid binding"/>
    <property type="evidence" value="ECO:0007669"/>
    <property type="project" value="InterPro"/>
</dbReference>
<dbReference type="Proteomes" id="UP000710432">
    <property type="component" value="Unassembled WGS sequence"/>
</dbReference>
<keyword evidence="2" id="KW-0175">Coiled coil</keyword>
<comment type="caution">
    <text evidence="4">The sequence shown here is derived from an EMBL/GenBank/DDBJ whole genome shotgun (WGS) entry which is preliminary data.</text>
</comment>
<dbReference type="GO" id="GO:0005576">
    <property type="term" value="C:extracellular region"/>
    <property type="evidence" value="ECO:0007669"/>
    <property type="project" value="InterPro"/>
</dbReference>